<accession>A0A5J9UMR0</accession>
<reference evidence="2 3" key="1">
    <citation type="journal article" date="2019" name="Sci. Rep.">
        <title>A high-quality genome of Eragrostis curvula grass provides insights into Poaceae evolution and supports new strategies to enhance forage quality.</title>
        <authorList>
            <person name="Carballo J."/>
            <person name="Santos B.A.C.M."/>
            <person name="Zappacosta D."/>
            <person name="Garbus I."/>
            <person name="Selva J.P."/>
            <person name="Gallo C.A."/>
            <person name="Diaz A."/>
            <person name="Albertini E."/>
            <person name="Caccamo M."/>
            <person name="Echenique V."/>
        </authorList>
    </citation>
    <scope>NUCLEOTIDE SEQUENCE [LARGE SCALE GENOMIC DNA]</scope>
    <source>
        <strain evidence="3">cv. Victoria</strain>
        <tissue evidence="2">Leaf</tissue>
    </source>
</reference>
<dbReference type="EMBL" id="RWGY01000013">
    <property type="protein sequence ID" value="TVU24460.1"/>
    <property type="molecule type" value="Genomic_DNA"/>
</dbReference>
<comment type="caution">
    <text evidence="2">The sequence shown here is derived from an EMBL/GenBank/DDBJ whole genome shotgun (WGS) entry which is preliminary data.</text>
</comment>
<name>A0A5J9UMR0_9POAL</name>
<dbReference type="AlphaFoldDB" id="A0A5J9UMR0"/>
<proteinExistence type="predicted"/>
<dbReference type="Gramene" id="TVU24460">
    <property type="protein sequence ID" value="TVU24460"/>
    <property type="gene ID" value="EJB05_26899"/>
</dbReference>
<protein>
    <submittedName>
        <fullName evidence="2">Uncharacterized protein</fullName>
    </submittedName>
</protein>
<keyword evidence="3" id="KW-1185">Reference proteome</keyword>
<feature type="region of interest" description="Disordered" evidence="1">
    <location>
        <begin position="1"/>
        <end position="88"/>
    </location>
</feature>
<evidence type="ECO:0000256" key="1">
    <source>
        <dbReference type="SAM" id="MobiDB-lite"/>
    </source>
</evidence>
<gene>
    <name evidence="2" type="ORF">EJB05_26899</name>
</gene>
<feature type="compositionally biased region" description="Pro residues" evidence="1">
    <location>
        <begin position="21"/>
        <end position="31"/>
    </location>
</feature>
<sequence>MEGAGAKQAACAGAGSGASDPGPPPDDPVPAGPRIEGAGAVPVPRDSGAERDAGGLHGVPAAAVKASCSSPLATGRGPAKAAQDAGLDPNSSFLLKMKLVSNRKKARKLFLERINKQQGPKAKKLCLKRTLTGPWGTTDISASL</sequence>
<dbReference type="Proteomes" id="UP000324897">
    <property type="component" value="Chromosome 2"/>
</dbReference>
<feature type="non-terminal residue" evidence="2">
    <location>
        <position position="1"/>
    </location>
</feature>
<feature type="compositionally biased region" description="Low complexity" evidence="1">
    <location>
        <begin position="1"/>
        <end position="20"/>
    </location>
</feature>
<evidence type="ECO:0000313" key="2">
    <source>
        <dbReference type="EMBL" id="TVU24460.1"/>
    </source>
</evidence>
<organism evidence="2 3">
    <name type="scientific">Eragrostis curvula</name>
    <name type="common">weeping love grass</name>
    <dbReference type="NCBI Taxonomy" id="38414"/>
    <lineage>
        <taxon>Eukaryota</taxon>
        <taxon>Viridiplantae</taxon>
        <taxon>Streptophyta</taxon>
        <taxon>Embryophyta</taxon>
        <taxon>Tracheophyta</taxon>
        <taxon>Spermatophyta</taxon>
        <taxon>Magnoliopsida</taxon>
        <taxon>Liliopsida</taxon>
        <taxon>Poales</taxon>
        <taxon>Poaceae</taxon>
        <taxon>PACMAD clade</taxon>
        <taxon>Chloridoideae</taxon>
        <taxon>Eragrostideae</taxon>
        <taxon>Eragrostidinae</taxon>
        <taxon>Eragrostis</taxon>
    </lineage>
</organism>
<evidence type="ECO:0000313" key="3">
    <source>
        <dbReference type="Proteomes" id="UP000324897"/>
    </source>
</evidence>